<dbReference type="EMBL" id="CP059572">
    <property type="protein sequence ID" value="QXJ26824.1"/>
    <property type="molecule type" value="Genomic_DNA"/>
</dbReference>
<evidence type="ECO:0000256" key="2">
    <source>
        <dbReference type="ARBA" id="ARBA00022741"/>
    </source>
</evidence>
<dbReference type="PANTHER" id="PTHR42939">
    <property type="entry name" value="ABC TRANSPORTER ATP-BINDING PROTEIN ALBC-RELATED"/>
    <property type="match status" value="1"/>
</dbReference>
<evidence type="ECO:0000256" key="3">
    <source>
        <dbReference type="ARBA" id="ARBA00022840"/>
    </source>
</evidence>
<evidence type="ECO:0000256" key="1">
    <source>
        <dbReference type="ARBA" id="ARBA00022448"/>
    </source>
</evidence>
<keyword evidence="2" id="KW-0547">Nucleotide-binding</keyword>
<accession>A0ABX8R8M7</accession>
<dbReference type="InterPro" id="IPR051782">
    <property type="entry name" value="ABC_Transporter_VariousFunc"/>
</dbReference>
<dbReference type="PROSITE" id="PS00211">
    <property type="entry name" value="ABC_TRANSPORTER_1"/>
    <property type="match status" value="1"/>
</dbReference>
<sequence length="240" mass="26596">MPITFNRCTFGYRRRQPVLRDFTFEFPAGCSVLLGPNGAGKSTLLGLAASLLYASSGSVSYDRIDPAYRRERSSYRRRVGWMPQSIRAVPGFTVREQVSYSGWLKGLSRADAWRRSVTALEDVNLGSVADRRASNISGGQLRRVGLASALIHDAEVILLDEPTAGLDPRQRETFREVISRVSERCHVVVSTHQTEDLTDLYHSVIVVDDGTVRFSGATARFVETAGSIEDSYARFVSEEA</sequence>
<keyword evidence="6" id="KW-1185">Reference proteome</keyword>
<name>A0ABX8R8M7_9ACTN</name>
<dbReference type="Pfam" id="PF00005">
    <property type="entry name" value="ABC_tran"/>
    <property type="match status" value="1"/>
</dbReference>
<dbReference type="Gene3D" id="3.40.50.300">
    <property type="entry name" value="P-loop containing nucleotide triphosphate hydrolases"/>
    <property type="match status" value="1"/>
</dbReference>
<evidence type="ECO:0000313" key="5">
    <source>
        <dbReference type="EMBL" id="QXJ26824.1"/>
    </source>
</evidence>
<keyword evidence="1" id="KW-0813">Transport</keyword>
<reference evidence="5" key="1">
    <citation type="submission" date="2020-07" db="EMBL/GenBank/DDBJ databases">
        <authorList>
            <person name="Tarantini F.S."/>
            <person name="Hong K.W."/>
            <person name="Chan K.G."/>
        </authorList>
    </citation>
    <scope>NUCLEOTIDE SEQUENCE</scope>
    <source>
        <strain evidence="5">32-07</strain>
    </source>
</reference>
<dbReference type="InterPro" id="IPR027417">
    <property type="entry name" value="P-loop_NTPase"/>
</dbReference>
<dbReference type="InterPro" id="IPR017871">
    <property type="entry name" value="ABC_transporter-like_CS"/>
</dbReference>
<proteinExistence type="predicted"/>
<dbReference type="Proteomes" id="UP001049518">
    <property type="component" value="Chromosome"/>
</dbReference>
<gene>
    <name evidence="5" type="ORF">AGRA3207_005875</name>
</gene>
<protein>
    <submittedName>
        <fullName evidence="5">ATP-binding cassette domain-containing protein</fullName>
    </submittedName>
</protein>
<dbReference type="GO" id="GO:0005524">
    <property type="term" value="F:ATP binding"/>
    <property type="evidence" value="ECO:0007669"/>
    <property type="project" value="UniProtKB-KW"/>
</dbReference>
<dbReference type="SUPFAM" id="SSF52540">
    <property type="entry name" value="P-loop containing nucleoside triphosphate hydrolases"/>
    <property type="match status" value="1"/>
</dbReference>
<dbReference type="PANTHER" id="PTHR42939:SF1">
    <property type="entry name" value="ABC TRANSPORTER ATP-BINDING PROTEIN ALBC-RELATED"/>
    <property type="match status" value="1"/>
</dbReference>
<organism evidence="5 6">
    <name type="scientific">Actinomadura graeca</name>
    <dbReference type="NCBI Taxonomy" id="2750812"/>
    <lineage>
        <taxon>Bacteria</taxon>
        <taxon>Bacillati</taxon>
        <taxon>Actinomycetota</taxon>
        <taxon>Actinomycetes</taxon>
        <taxon>Streptosporangiales</taxon>
        <taxon>Thermomonosporaceae</taxon>
        <taxon>Actinomadura</taxon>
    </lineage>
</organism>
<dbReference type="InterPro" id="IPR003593">
    <property type="entry name" value="AAA+_ATPase"/>
</dbReference>
<evidence type="ECO:0000259" key="4">
    <source>
        <dbReference type="SMART" id="SM00382"/>
    </source>
</evidence>
<dbReference type="SMART" id="SM00382">
    <property type="entry name" value="AAA"/>
    <property type="match status" value="1"/>
</dbReference>
<feature type="domain" description="AAA+ ATPase" evidence="4">
    <location>
        <begin position="27"/>
        <end position="211"/>
    </location>
</feature>
<keyword evidence="3 5" id="KW-0067">ATP-binding</keyword>
<dbReference type="InterPro" id="IPR003439">
    <property type="entry name" value="ABC_transporter-like_ATP-bd"/>
</dbReference>
<evidence type="ECO:0000313" key="6">
    <source>
        <dbReference type="Proteomes" id="UP001049518"/>
    </source>
</evidence>